<name>A0A6G9HDZ9_9VIRU</name>
<protein>
    <submittedName>
        <fullName evidence="1">Uncharacterized protein</fullName>
    </submittedName>
</protein>
<proteinExistence type="predicted"/>
<evidence type="ECO:0000313" key="1">
    <source>
        <dbReference type="EMBL" id="QIQ08556.1"/>
    </source>
</evidence>
<accession>A0A6G9HDZ9</accession>
<reference evidence="1" key="1">
    <citation type="journal article" date="2020" name="MBio">
        <title>A New Family of DNA Viruses Causing Disease in Crustaceans from Diverse Aquatic Biomes.</title>
        <authorList>
            <person name="Subramaniam K."/>
            <person name="Behringer D.C."/>
            <person name="Bojko J."/>
            <person name="Yutin N."/>
            <person name="Clark A.S."/>
            <person name="Bateman K.S."/>
            <person name="van Aerle R."/>
            <person name="Bass D."/>
            <person name="Kerr R.C."/>
            <person name="Koonin E.V."/>
            <person name="Stentiford G.D."/>
            <person name="Waltzek T.B."/>
        </authorList>
    </citation>
    <scope>NUCLEOTIDE SEQUENCE</scope>
</reference>
<sequence length="131" mass="15223">MELHILYRGTAPVDQQRIAELKLFVPIKMVKLDTRSTNLYKLLLNGAQIQLPAAVLFKRRMDENRSLSVERHVHINKVGELFPLIMNAATPKKNKLMFDKTTYSKKYIVPYNANVSLKPQSTLWQQQQQQT</sequence>
<gene>
    <name evidence="1" type="primary">ORF49</name>
</gene>
<organism evidence="1">
    <name type="scientific">Carcinus maenas virus 1</name>
    <dbReference type="NCBI Taxonomy" id="2704945"/>
    <lineage>
        <taxon>Viruses</taxon>
    </lineage>
</organism>
<dbReference type="EMBL" id="MN604015">
    <property type="protein sequence ID" value="QIQ08556.1"/>
    <property type="molecule type" value="Genomic_DNA"/>
</dbReference>